<organism evidence="1 2">
    <name type="scientific">Echinicola soli</name>
    <dbReference type="NCBI Taxonomy" id="2591634"/>
    <lineage>
        <taxon>Bacteria</taxon>
        <taxon>Pseudomonadati</taxon>
        <taxon>Bacteroidota</taxon>
        <taxon>Cytophagia</taxon>
        <taxon>Cytophagales</taxon>
        <taxon>Cyclobacteriaceae</taxon>
        <taxon>Echinicola</taxon>
    </lineage>
</organism>
<keyword evidence="2" id="KW-1185">Reference proteome</keyword>
<dbReference type="KEGG" id="echi:FKX85_18440"/>
<dbReference type="EMBL" id="CP041253">
    <property type="protein sequence ID" value="QDH80915.1"/>
    <property type="molecule type" value="Genomic_DNA"/>
</dbReference>
<dbReference type="AlphaFoldDB" id="A0A514CM61"/>
<proteinExistence type="predicted"/>
<evidence type="ECO:0000313" key="1">
    <source>
        <dbReference type="EMBL" id="QDH80915.1"/>
    </source>
</evidence>
<evidence type="ECO:0008006" key="3">
    <source>
        <dbReference type="Google" id="ProtNLM"/>
    </source>
</evidence>
<evidence type="ECO:0000313" key="2">
    <source>
        <dbReference type="Proteomes" id="UP000316614"/>
    </source>
</evidence>
<dbReference type="OrthoDB" id="838810at2"/>
<name>A0A514CM61_9BACT</name>
<reference evidence="1 2" key="1">
    <citation type="submission" date="2019-06" db="EMBL/GenBank/DDBJ databases">
        <title>Echinicola alkalisoli sp. nov. isolated from saline soil.</title>
        <authorList>
            <person name="Sun J.-Q."/>
            <person name="Xu L."/>
        </authorList>
    </citation>
    <scope>NUCLEOTIDE SEQUENCE [LARGE SCALE GENOMIC DNA]</scope>
    <source>
        <strain evidence="1 2">LN3S3</strain>
    </source>
</reference>
<dbReference type="Proteomes" id="UP000316614">
    <property type="component" value="Chromosome"/>
</dbReference>
<protein>
    <recommendedName>
        <fullName evidence="3">Response regulatory domain-containing protein</fullName>
    </recommendedName>
</protein>
<dbReference type="RefSeq" id="WP_141616135.1">
    <property type="nucleotide sequence ID" value="NZ_CP041253.1"/>
</dbReference>
<gene>
    <name evidence="1" type="ORF">FKX85_18440</name>
</gene>
<sequence>MAEIVIFEKDLDLADNICEILKYGNFTTVALKVIPESPDIPALNPSLFIIGEEGRNDQELMGRISKLCNHFHCPLVVLSSGLHSARDKNQCACTLKTAIVNKPFTFRSLHSAINKLLKGQGTKATMYIN</sequence>
<accession>A0A514CM61</accession>